<evidence type="ECO:0000256" key="1">
    <source>
        <dbReference type="SAM" id="MobiDB-lite"/>
    </source>
</evidence>
<dbReference type="EMBL" id="JAKKPZ010000011">
    <property type="protein sequence ID" value="KAI1715756.1"/>
    <property type="molecule type" value="Genomic_DNA"/>
</dbReference>
<keyword evidence="3" id="KW-1185">Reference proteome</keyword>
<name>A0AAD4N939_9BILA</name>
<protein>
    <submittedName>
        <fullName evidence="2">Uncharacterized protein</fullName>
    </submittedName>
</protein>
<evidence type="ECO:0000313" key="3">
    <source>
        <dbReference type="Proteomes" id="UP001201812"/>
    </source>
</evidence>
<sequence length="80" mass="8996">MEQRRNDDIIRRRGSAHFVFMHADPSDSGCEKGKRMGKGFPLNQEGNSSTARPSSTDLEERKDSAGTGLINRYILRLDTI</sequence>
<gene>
    <name evidence="2" type="ORF">DdX_08086</name>
</gene>
<dbReference type="Proteomes" id="UP001201812">
    <property type="component" value="Unassembled WGS sequence"/>
</dbReference>
<dbReference type="AlphaFoldDB" id="A0AAD4N939"/>
<feature type="compositionally biased region" description="Polar residues" evidence="1">
    <location>
        <begin position="44"/>
        <end position="56"/>
    </location>
</feature>
<comment type="caution">
    <text evidence="2">The sequence shown here is derived from an EMBL/GenBank/DDBJ whole genome shotgun (WGS) entry which is preliminary data.</text>
</comment>
<reference evidence="2" key="1">
    <citation type="submission" date="2022-01" db="EMBL/GenBank/DDBJ databases">
        <title>Genome Sequence Resource for Two Populations of Ditylenchus destructor, the Migratory Endoparasitic Phytonematode.</title>
        <authorList>
            <person name="Zhang H."/>
            <person name="Lin R."/>
            <person name="Xie B."/>
        </authorList>
    </citation>
    <scope>NUCLEOTIDE SEQUENCE</scope>
    <source>
        <strain evidence="2">BazhouSP</strain>
    </source>
</reference>
<organism evidence="2 3">
    <name type="scientific">Ditylenchus destructor</name>
    <dbReference type="NCBI Taxonomy" id="166010"/>
    <lineage>
        <taxon>Eukaryota</taxon>
        <taxon>Metazoa</taxon>
        <taxon>Ecdysozoa</taxon>
        <taxon>Nematoda</taxon>
        <taxon>Chromadorea</taxon>
        <taxon>Rhabditida</taxon>
        <taxon>Tylenchina</taxon>
        <taxon>Tylenchomorpha</taxon>
        <taxon>Sphaerularioidea</taxon>
        <taxon>Anguinidae</taxon>
        <taxon>Anguininae</taxon>
        <taxon>Ditylenchus</taxon>
    </lineage>
</organism>
<feature type="region of interest" description="Disordered" evidence="1">
    <location>
        <begin position="24"/>
        <end position="63"/>
    </location>
</feature>
<proteinExistence type="predicted"/>
<accession>A0AAD4N939</accession>
<evidence type="ECO:0000313" key="2">
    <source>
        <dbReference type="EMBL" id="KAI1715756.1"/>
    </source>
</evidence>